<name>A0ACB5UB17_AMBMO</name>
<dbReference type="EMBL" id="BSXS01014864">
    <property type="protein sequence ID" value="GMF06089.1"/>
    <property type="molecule type" value="Genomic_DNA"/>
</dbReference>
<comment type="caution">
    <text evidence="1">The sequence shown here is derived from an EMBL/GenBank/DDBJ whole genome shotgun (WGS) entry which is preliminary data.</text>
</comment>
<protein>
    <submittedName>
        <fullName evidence="1">Unnamed protein product</fullName>
    </submittedName>
</protein>
<evidence type="ECO:0000313" key="1">
    <source>
        <dbReference type="EMBL" id="GMF06089.1"/>
    </source>
</evidence>
<reference evidence="1" key="1">
    <citation type="submission" date="2023-04" db="EMBL/GenBank/DDBJ databases">
        <title>Ambrosiozyma monospora NBRC 10751.</title>
        <authorList>
            <person name="Ichikawa N."/>
            <person name="Sato H."/>
            <person name="Tonouchi N."/>
        </authorList>
    </citation>
    <scope>NUCLEOTIDE SEQUENCE</scope>
    <source>
        <strain evidence="1">NBRC 10751</strain>
    </source>
</reference>
<accession>A0ACB5UB17</accession>
<dbReference type="Proteomes" id="UP001165064">
    <property type="component" value="Unassembled WGS sequence"/>
</dbReference>
<keyword evidence="2" id="KW-1185">Reference proteome</keyword>
<organism evidence="1 2">
    <name type="scientific">Ambrosiozyma monospora</name>
    <name type="common">Yeast</name>
    <name type="synonym">Endomycopsis monosporus</name>
    <dbReference type="NCBI Taxonomy" id="43982"/>
    <lineage>
        <taxon>Eukaryota</taxon>
        <taxon>Fungi</taxon>
        <taxon>Dikarya</taxon>
        <taxon>Ascomycota</taxon>
        <taxon>Saccharomycotina</taxon>
        <taxon>Pichiomycetes</taxon>
        <taxon>Pichiales</taxon>
        <taxon>Pichiaceae</taxon>
        <taxon>Ambrosiozyma</taxon>
    </lineage>
</organism>
<evidence type="ECO:0000313" key="2">
    <source>
        <dbReference type="Proteomes" id="UP001165064"/>
    </source>
</evidence>
<gene>
    <name evidence="1" type="ORF">Amon02_001256000</name>
</gene>
<sequence length="202" mass="24094">MLRQNSRIQLRSENLQILRYYSSSTTKSSSRTQPHFFKYKKSNHYYENPVLKLPKSTGWTSKFKGIQKRVYDEKEAQHSRLTKLDRQPPSLIRERFDEKFAKPSEEALRYWQDKLAQQRQSELERNGKLTDELKSLEHRKRFLLNEIQSAVSRQRPRIKQRVQNQNQSRGVLASELGRRRNDLGIIHKNMVFNNKESCVQSS</sequence>
<proteinExistence type="predicted"/>